<dbReference type="Pfam" id="PF20582">
    <property type="entry name" value="UPF0758_N"/>
    <property type="match status" value="1"/>
</dbReference>
<dbReference type="InterPro" id="IPR001405">
    <property type="entry name" value="UPF0758"/>
</dbReference>
<feature type="domain" description="MPN" evidence="8">
    <location>
        <begin position="103"/>
        <end position="225"/>
    </location>
</feature>
<evidence type="ECO:0000256" key="6">
    <source>
        <dbReference type="ARBA" id="ARBA00023049"/>
    </source>
</evidence>
<reference evidence="9 10" key="2">
    <citation type="submission" date="2017-10" db="EMBL/GenBank/DDBJ databases">
        <authorList>
            <person name="Banno H."/>
            <person name="Chua N.-H."/>
        </authorList>
    </citation>
    <scope>NUCLEOTIDE SEQUENCE [LARGE SCALE GENOMIC DNA]</scope>
    <source>
        <strain evidence="9 10">JK623</strain>
    </source>
</reference>
<keyword evidence="10" id="KW-1185">Reference proteome</keyword>
<dbReference type="CDD" id="cd08071">
    <property type="entry name" value="MPN_DUF2466"/>
    <property type="match status" value="1"/>
</dbReference>
<dbReference type="Pfam" id="PF04002">
    <property type="entry name" value="RadC"/>
    <property type="match status" value="1"/>
</dbReference>
<dbReference type="InterPro" id="IPR037518">
    <property type="entry name" value="MPN"/>
</dbReference>
<dbReference type="Gene3D" id="3.40.140.10">
    <property type="entry name" value="Cytidine Deaminase, domain 2"/>
    <property type="match status" value="1"/>
</dbReference>
<comment type="similarity">
    <text evidence="1 7">Belongs to the UPF0758 family.</text>
</comment>
<dbReference type="InterPro" id="IPR025657">
    <property type="entry name" value="RadC_JAB"/>
</dbReference>
<gene>
    <name evidence="9" type="ORF">CSX02_02295</name>
</gene>
<dbReference type="EMBL" id="PDYG01000006">
    <property type="protein sequence ID" value="PHU38574.1"/>
    <property type="molecule type" value="Genomic_DNA"/>
</dbReference>
<comment type="caution">
    <text evidence="9">The sequence shown here is derived from an EMBL/GenBank/DDBJ whole genome shotgun (WGS) entry which is preliminary data.</text>
</comment>
<proteinExistence type="inferred from homology"/>
<evidence type="ECO:0000256" key="1">
    <source>
        <dbReference type="ARBA" id="ARBA00010243"/>
    </source>
</evidence>
<evidence type="ECO:0000256" key="3">
    <source>
        <dbReference type="ARBA" id="ARBA00022723"/>
    </source>
</evidence>
<dbReference type="PROSITE" id="PS50249">
    <property type="entry name" value="MPN"/>
    <property type="match status" value="1"/>
</dbReference>
<dbReference type="InterPro" id="IPR020891">
    <property type="entry name" value="UPF0758_CS"/>
</dbReference>
<evidence type="ECO:0000256" key="5">
    <source>
        <dbReference type="ARBA" id="ARBA00022833"/>
    </source>
</evidence>
<dbReference type="PANTHER" id="PTHR30471:SF3">
    <property type="entry name" value="UPF0758 PROTEIN YEES-RELATED"/>
    <property type="match status" value="1"/>
</dbReference>
<dbReference type="AlphaFoldDB" id="A0A2G3E5Q1"/>
<evidence type="ECO:0000259" key="8">
    <source>
        <dbReference type="PROSITE" id="PS50249"/>
    </source>
</evidence>
<keyword evidence="3" id="KW-0479">Metal-binding</keyword>
<dbReference type="GO" id="GO:0046872">
    <property type="term" value="F:metal ion binding"/>
    <property type="evidence" value="ECO:0007669"/>
    <property type="project" value="UniProtKB-KW"/>
</dbReference>
<dbReference type="Proteomes" id="UP000224563">
    <property type="component" value="Unassembled WGS sequence"/>
</dbReference>
<evidence type="ECO:0000313" key="9">
    <source>
        <dbReference type="EMBL" id="PHU38574.1"/>
    </source>
</evidence>
<keyword evidence="6" id="KW-0482">Metalloprotease</keyword>
<evidence type="ECO:0000256" key="4">
    <source>
        <dbReference type="ARBA" id="ARBA00022801"/>
    </source>
</evidence>
<evidence type="ECO:0000256" key="2">
    <source>
        <dbReference type="ARBA" id="ARBA00022670"/>
    </source>
</evidence>
<reference evidence="9 10" key="1">
    <citation type="submission" date="2017-10" db="EMBL/GenBank/DDBJ databases">
        <title>Resolving the taxonomy of Roseburia spp., Eubacterium rectale and Agathobacter spp. through phylogenomic analysis.</title>
        <authorList>
            <person name="Sheridan P.O."/>
            <person name="Walker A.W."/>
            <person name="Duncan S.H."/>
            <person name="Scott K.P."/>
            <person name="Toole P.W.O."/>
            <person name="Luis P."/>
            <person name="Flint H.J."/>
        </authorList>
    </citation>
    <scope>NUCLEOTIDE SEQUENCE [LARGE SCALE GENOMIC DNA]</scope>
    <source>
        <strain evidence="9 10">JK623</strain>
    </source>
</reference>
<keyword evidence="4" id="KW-0378">Hydrolase</keyword>
<dbReference type="PANTHER" id="PTHR30471">
    <property type="entry name" value="DNA REPAIR PROTEIN RADC"/>
    <property type="match status" value="1"/>
</dbReference>
<organism evidence="9 10">
    <name type="scientific">Agathobacter ruminis</name>
    <dbReference type="NCBI Taxonomy" id="1712665"/>
    <lineage>
        <taxon>Bacteria</taxon>
        <taxon>Bacillati</taxon>
        <taxon>Bacillota</taxon>
        <taxon>Clostridia</taxon>
        <taxon>Lachnospirales</taxon>
        <taxon>Lachnospiraceae</taxon>
        <taxon>Agathobacter</taxon>
    </lineage>
</organism>
<sequence length="225" mass="25179">MKMKNLPLSERPYEKFFQMGAASMSDAELLAIIIKSGTKDCSALSVAQQILTGKNGNLLNLYELPLEELLQYPGIGMVKGIQLKAVAELSRRMAGQTYRQRIAMNSPKSIADYFMESMRHAKRERVVGAFFDIKGKLVDAVTFSTGSSSFAFFPKQEILKKALLLNCSQFVVLHNHPSGDPNPSEDDINTTRRLQSAANCLDLTLIDHMIIGDRTYFSFFENDLL</sequence>
<dbReference type="NCBIfam" id="TIGR00608">
    <property type="entry name" value="radc"/>
    <property type="match status" value="1"/>
</dbReference>
<dbReference type="NCBIfam" id="NF000642">
    <property type="entry name" value="PRK00024.1"/>
    <property type="match status" value="1"/>
</dbReference>
<evidence type="ECO:0000256" key="7">
    <source>
        <dbReference type="RuleBase" id="RU003797"/>
    </source>
</evidence>
<keyword evidence="5" id="KW-0862">Zinc</keyword>
<dbReference type="PROSITE" id="PS01302">
    <property type="entry name" value="UPF0758"/>
    <property type="match status" value="1"/>
</dbReference>
<dbReference type="GO" id="GO:0008237">
    <property type="term" value="F:metallopeptidase activity"/>
    <property type="evidence" value="ECO:0007669"/>
    <property type="project" value="UniProtKB-KW"/>
</dbReference>
<name>A0A2G3E5Q1_9FIRM</name>
<evidence type="ECO:0000313" key="10">
    <source>
        <dbReference type="Proteomes" id="UP000224563"/>
    </source>
</evidence>
<protein>
    <recommendedName>
        <fullName evidence="8">MPN domain-containing protein</fullName>
    </recommendedName>
</protein>
<dbReference type="InterPro" id="IPR046778">
    <property type="entry name" value="UPF0758_N"/>
</dbReference>
<keyword evidence="2" id="KW-0645">Protease</keyword>
<dbReference type="GO" id="GO:0006508">
    <property type="term" value="P:proteolysis"/>
    <property type="evidence" value="ECO:0007669"/>
    <property type="project" value="UniProtKB-KW"/>
</dbReference>
<accession>A0A2G3E5Q1</accession>